<gene>
    <name evidence="1" type="ORF">MIZ03_2212</name>
</gene>
<dbReference type="EMBL" id="AP024238">
    <property type="protein sequence ID" value="BCO27324.1"/>
    <property type="molecule type" value="Genomic_DNA"/>
</dbReference>
<dbReference type="Proteomes" id="UP000824366">
    <property type="component" value="Chromosome"/>
</dbReference>
<name>A0ABN6D5Q7_9BURK</name>
<keyword evidence="2" id="KW-1185">Reference proteome</keyword>
<accession>A0ABN6D5Q7</accession>
<protein>
    <submittedName>
        <fullName evidence="1">Uncharacterized protein</fullName>
    </submittedName>
</protein>
<evidence type="ECO:0000313" key="2">
    <source>
        <dbReference type="Proteomes" id="UP000824366"/>
    </source>
</evidence>
<organism evidence="1 2">
    <name type="scientific">Rhodoferax lithotrophicus</name>
    <dbReference type="NCBI Taxonomy" id="2798804"/>
    <lineage>
        <taxon>Bacteria</taxon>
        <taxon>Pseudomonadati</taxon>
        <taxon>Pseudomonadota</taxon>
        <taxon>Betaproteobacteria</taxon>
        <taxon>Burkholderiales</taxon>
        <taxon>Comamonadaceae</taxon>
        <taxon>Rhodoferax</taxon>
    </lineage>
</organism>
<reference evidence="1 2" key="1">
    <citation type="journal article" date="2021" name="Microbiol. Spectr.">
        <title>A Single Bacterium Capable of Oxidation and Reduction of Iron at Circumneutral pH.</title>
        <authorList>
            <person name="Kato S."/>
            <person name="Ohkuma M."/>
        </authorList>
    </citation>
    <scope>NUCLEOTIDE SEQUENCE [LARGE SCALE GENOMIC DNA]</scope>
    <source>
        <strain evidence="1 2">MIZ03</strain>
    </source>
</reference>
<sequence length="92" mass="10273">MEIPVAATEITAWNQVIFDHQLSMIASEMEDALSTLDMVVGKALGLDEEDIQTIQGDLRTDPFLIGIRPRYPGTVTRKQGFRSGLDSEDRYS</sequence>
<evidence type="ECO:0000313" key="1">
    <source>
        <dbReference type="EMBL" id="BCO27324.1"/>
    </source>
</evidence>
<proteinExistence type="predicted"/>